<name>A0A2K8KXF2_MARES</name>
<dbReference type="Gene3D" id="3.40.630.30">
    <property type="match status" value="1"/>
</dbReference>
<dbReference type="Pfam" id="PF00583">
    <property type="entry name" value="Acetyltransf_1"/>
    <property type="match status" value="1"/>
</dbReference>
<dbReference type="RefSeq" id="WP_100277482.1">
    <property type="nucleotide sequence ID" value="NZ_CP018799.1"/>
</dbReference>
<dbReference type="GO" id="GO:0008080">
    <property type="term" value="F:N-acetyltransferase activity"/>
    <property type="evidence" value="ECO:0007669"/>
    <property type="project" value="InterPro"/>
</dbReference>
<gene>
    <name evidence="3" type="ORF">Ga0123461_1188</name>
</gene>
<dbReference type="InterPro" id="IPR000182">
    <property type="entry name" value="GNAT_dom"/>
</dbReference>
<dbReference type="AlphaFoldDB" id="A0A2K8KXF2"/>
<dbReference type="PANTHER" id="PTHR13947">
    <property type="entry name" value="GNAT FAMILY N-ACETYLTRANSFERASE"/>
    <property type="match status" value="1"/>
</dbReference>
<feature type="domain" description="N-acetyltransferase" evidence="2">
    <location>
        <begin position="3"/>
        <end position="172"/>
    </location>
</feature>
<keyword evidence="1 3" id="KW-0808">Transferase</keyword>
<proteinExistence type="predicted"/>
<dbReference type="Proteomes" id="UP000231701">
    <property type="component" value="Chromosome"/>
</dbReference>
<evidence type="ECO:0000259" key="2">
    <source>
        <dbReference type="PROSITE" id="PS51186"/>
    </source>
</evidence>
<keyword evidence="3" id="KW-0012">Acyltransferase</keyword>
<evidence type="ECO:0000313" key="3">
    <source>
        <dbReference type="EMBL" id="ATX79607.1"/>
    </source>
</evidence>
<evidence type="ECO:0000313" key="4">
    <source>
        <dbReference type="Proteomes" id="UP000231701"/>
    </source>
</evidence>
<accession>A0A2K8KXF2</accession>
<organism evidence="3 4">
    <name type="scientific">Mariprofundus aestuarium</name>
    <dbReference type="NCBI Taxonomy" id="1921086"/>
    <lineage>
        <taxon>Bacteria</taxon>
        <taxon>Pseudomonadati</taxon>
        <taxon>Pseudomonadota</taxon>
        <taxon>Candidatius Mariprofundia</taxon>
        <taxon>Mariprofundales</taxon>
        <taxon>Mariprofundaceae</taxon>
        <taxon>Mariprofundus</taxon>
    </lineage>
</organism>
<dbReference type="PROSITE" id="PS51186">
    <property type="entry name" value="GNAT"/>
    <property type="match status" value="1"/>
</dbReference>
<dbReference type="InterPro" id="IPR016181">
    <property type="entry name" value="Acyl_CoA_acyltransferase"/>
</dbReference>
<dbReference type="SUPFAM" id="SSF55729">
    <property type="entry name" value="Acyl-CoA N-acyltransferases (Nat)"/>
    <property type="match status" value="1"/>
</dbReference>
<dbReference type="InterPro" id="IPR050769">
    <property type="entry name" value="NAT_camello-type"/>
</dbReference>
<dbReference type="PANTHER" id="PTHR13947:SF37">
    <property type="entry name" value="LD18367P"/>
    <property type="match status" value="1"/>
</dbReference>
<protein>
    <submittedName>
        <fullName evidence="3">L-amino acid N-acyltransferase YncA</fullName>
    </submittedName>
</protein>
<sequence>MDFETRLARPEDVAAIVELGRRTFALAYGDIVLPSDMDSYLAKFFDPELLKSEILAKAATYFITETEQGVVGYAKLAETERPDQLADKRVIELIRLYVRPENYGMGIGNGLLKAVKQQALAAGFKGLWLRVWEKNNGAIRLYERDGFKRLGIEPYFIGTTANPVVLMFEGLTTGEELY</sequence>
<reference evidence="3 4" key="1">
    <citation type="submission" date="2016-12" db="EMBL/GenBank/DDBJ databases">
        <title>Isolation and genomic insights into novel planktonic Zetaproteobacteria from stratified waters of the Chesapeake Bay.</title>
        <authorList>
            <person name="McAllister S.M."/>
            <person name="Kato S."/>
            <person name="Chan C.S."/>
            <person name="Chiu B.K."/>
            <person name="Field E.K."/>
        </authorList>
    </citation>
    <scope>NUCLEOTIDE SEQUENCE [LARGE SCALE GENOMIC DNA]</scope>
    <source>
        <strain evidence="3 4">CP-5</strain>
    </source>
</reference>
<keyword evidence="4" id="KW-1185">Reference proteome</keyword>
<dbReference type="EMBL" id="CP018799">
    <property type="protein sequence ID" value="ATX79607.1"/>
    <property type="molecule type" value="Genomic_DNA"/>
</dbReference>
<evidence type="ECO:0000256" key="1">
    <source>
        <dbReference type="ARBA" id="ARBA00022679"/>
    </source>
</evidence>
<dbReference type="KEGG" id="maes:Ga0123461_1188"/>
<dbReference type="CDD" id="cd04301">
    <property type="entry name" value="NAT_SF"/>
    <property type="match status" value="1"/>
</dbReference>
<dbReference type="OrthoDB" id="5514932at2"/>